<evidence type="ECO:0000256" key="5">
    <source>
        <dbReference type="ARBA" id="ARBA00022989"/>
    </source>
</evidence>
<dbReference type="AlphaFoldDB" id="A0A811GDP8"/>
<name>A0A811GDP8_9GAMM</name>
<evidence type="ECO:0000256" key="6">
    <source>
        <dbReference type="ARBA" id="ARBA00023136"/>
    </source>
</evidence>
<evidence type="ECO:0000256" key="4">
    <source>
        <dbReference type="ARBA" id="ARBA00022692"/>
    </source>
</evidence>
<feature type="transmembrane region" description="Helical" evidence="9">
    <location>
        <begin position="89"/>
        <end position="108"/>
    </location>
</feature>
<dbReference type="PANTHER" id="PTHR30561">
    <property type="entry name" value="SMR FAMILY PROTON-DEPENDENT DRUG EFFLUX TRANSPORTER SUGE"/>
    <property type="match status" value="1"/>
</dbReference>
<reference evidence="10 11" key="1">
    <citation type="submission" date="2020-02" db="EMBL/GenBank/DDBJ databases">
        <authorList>
            <person name="Chaudhuri R."/>
        </authorList>
    </citation>
    <scope>NUCLEOTIDE SEQUENCE [LARGE SCALE GENOMIC DNA]</scope>
    <source>
        <strain evidence="10">SFB21</strain>
    </source>
</reference>
<dbReference type="GO" id="GO:0015220">
    <property type="term" value="F:choline transmembrane transporter activity"/>
    <property type="evidence" value="ECO:0007669"/>
    <property type="project" value="TreeGrafter"/>
</dbReference>
<keyword evidence="3" id="KW-1003">Cell membrane</keyword>
<proteinExistence type="inferred from homology"/>
<evidence type="ECO:0000256" key="1">
    <source>
        <dbReference type="ARBA" id="ARBA00004651"/>
    </source>
</evidence>
<organism evidence="10 11">
    <name type="scientific">Acinetobacter bouvetii</name>
    <dbReference type="NCBI Taxonomy" id="202951"/>
    <lineage>
        <taxon>Bacteria</taxon>
        <taxon>Pseudomonadati</taxon>
        <taxon>Pseudomonadota</taxon>
        <taxon>Gammaproteobacteria</taxon>
        <taxon>Moraxellales</taxon>
        <taxon>Moraxellaceae</taxon>
        <taxon>Acinetobacter</taxon>
    </lineage>
</organism>
<dbReference type="EMBL" id="CADDTS010000023">
    <property type="protein sequence ID" value="CAB1213181.1"/>
    <property type="molecule type" value="Genomic_DNA"/>
</dbReference>
<evidence type="ECO:0000256" key="8">
    <source>
        <dbReference type="RuleBase" id="RU003942"/>
    </source>
</evidence>
<dbReference type="InterPro" id="IPR000390">
    <property type="entry name" value="Small_drug/metabolite_transptr"/>
</dbReference>
<dbReference type="GO" id="GO:0031460">
    <property type="term" value="P:glycine betaine transport"/>
    <property type="evidence" value="ECO:0007669"/>
    <property type="project" value="TreeGrafter"/>
</dbReference>
<sequence>MNSILLAYGLLACAIISEVIGSTFLVKSEGFTKLLPSLVVVVLFSLAFYLLSQVIKVIPLGIAYAIWAGVGIVLTALIGYFIFRQSLDLPAMLGIALIVSGVVVINLFSNSTGHS</sequence>
<dbReference type="Gene3D" id="1.10.3730.20">
    <property type="match status" value="1"/>
</dbReference>
<dbReference type="Proteomes" id="UP000489961">
    <property type="component" value="Unassembled WGS sequence"/>
</dbReference>
<dbReference type="Pfam" id="PF00893">
    <property type="entry name" value="Multi_Drug_Res"/>
    <property type="match status" value="1"/>
</dbReference>
<dbReference type="InterPro" id="IPR045324">
    <property type="entry name" value="Small_multidrug_res"/>
</dbReference>
<keyword evidence="4 8" id="KW-0812">Transmembrane</keyword>
<evidence type="ECO:0000313" key="11">
    <source>
        <dbReference type="Proteomes" id="UP000489961"/>
    </source>
</evidence>
<dbReference type="GO" id="GO:0015199">
    <property type="term" value="F:amino-acid betaine transmembrane transporter activity"/>
    <property type="evidence" value="ECO:0007669"/>
    <property type="project" value="TreeGrafter"/>
</dbReference>
<keyword evidence="6 9" id="KW-0472">Membrane</keyword>
<evidence type="ECO:0000256" key="2">
    <source>
        <dbReference type="ARBA" id="ARBA00022448"/>
    </source>
</evidence>
<evidence type="ECO:0000256" key="3">
    <source>
        <dbReference type="ARBA" id="ARBA00022475"/>
    </source>
</evidence>
<dbReference type="GO" id="GO:1990961">
    <property type="term" value="P:xenobiotic detoxification by transmembrane export across the plasma membrane"/>
    <property type="evidence" value="ECO:0007669"/>
    <property type="project" value="UniProtKB-ARBA"/>
</dbReference>
<accession>A0A811GDP8</accession>
<evidence type="ECO:0000256" key="9">
    <source>
        <dbReference type="SAM" id="Phobius"/>
    </source>
</evidence>
<dbReference type="SUPFAM" id="SSF103481">
    <property type="entry name" value="Multidrug resistance efflux transporter EmrE"/>
    <property type="match status" value="1"/>
</dbReference>
<keyword evidence="2" id="KW-0813">Transport</keyword>
<feature type="transmembrane region" description="Helical" evidence="9">
    <location>
        <begin position="31"/>
        <end position="51"/>
    </location>
</feature>
<protein>
    <submittedName>
        <fullName evidence="10">Multidrug transporter EmrE</fullName>
    </submittedName>
</protein>
<gene>
    <name evidence="10" type="primary">emrE</name>
    <name evidence="10" type="ORF">SFB21_1235</name>
</gene>
<dbReference type="FunFam" id="1.10.3730.20:FF:000001">
    <property type="entry name" value="Quaternary ammonium compound resistance transporter SugE"/>
    <property type="match status" value="1"/>
</dbReference>
<dbReference type="InterPro" id="IPR037185">
    <property type="entry name" value="EmrE-like"/>
</dbReference>
<dbReference type="GO" id="GO:0015297">
    <property type="term" value="F:antiporter activity"/>
    <property type="evidence" value="ECO:0007669"/>
    <property type="project" value="TreeGrafter"/>
</dbReference>
<dbReference type="GO" id="GO:0005886">
    <property type="term" value="C:plasma membrane"/>
    <property type="evidence" value="ECO:0007669"/>
    <property type="project" value="UniProtKB-SubCell"/>
</dbReference>
<dbReference type="RefSeq" id="WP_174559170.1">
    <property type="nucleotide sequence ID" value="NZ_CADDTS010000023.1"/>
</dbReference>
<comment type="similarity">
    <text evidence="7 8">Belongs to the drug/metabolite transporter (DMT) superfamily. Small multidrug resistance (SMR) (TC 2.A.7.1) family.</text>
</comment>
<feature type="transmembrane region" description="Helical" evidence="9">
    <location>
        <begin position="63"/>
        <end position="83"/>
    </location>
</feature>
<evidence type="ECO:0000313" key="10">
    <source>
        <dbReference type="EMBL" id="CAB1213181.1"/>
    </source>
</evidence>
<comment type="subcellular location">
    <subcellularLocation>
        <location evidence="1 8">Cell membrane</location>
        <topology evidence="1 8">Multi-pass membrane protein</topology>
    </subcellularLocation>
</comment>
<evidence type="ECO:0000256" key="7">
    <source>
        <dbReference type="ARBA" id="ARBA00038032"/>
    </source>
</evidence>
<comment type="caution">
    <text evidence="10">The sequence shown here is derived from an EMBL/GenBank/DDBJ whole genome shotgun (WGS) entry which is preliminary data.</text>
</comment>
<keyword evidence="5 9" id="KW-1133">Transmembrane helix</keyword>
<dbReference type="PANTHER" id="PTHR30561:SF1">
    <property type="entry name" value="MULTIDRUG TRANSPORTER EMRE"/>
    <property type="match status" value="1"/>
</dbReference>